<dbReference type="Proteomes" id="UP000823388">
    <property type="component" value="Chromosome 9N"/>
</dbReference>
<comment type="caution">
    <text evidence="2">The sequence shown here is derived from an EMBL/GenBank/DDBJ whole genome shotgun (WGS) entry which is preliminary data.</text>
</comment>
<evidence type="ECO:0000256" key="1">
    <source>
        <dbReference type="SAM" id="MobiDB-lite"/>
    </source>
</evidence>
<protein>
    <submittedName>
        <fullName evidence="2">Uncharacterized protein</fullName>
    </submittedName>
</protein>
<proteinExistence type="predicted"/>
<gene>
    <name evidence="2" type="ORF">PVAP13_9NG401014</name>
</gene>
<organism evidence="2 3">
    <name type="scientific">Panicum virgatum</name>
    <name type="common">Blackwell switchgrass</name>
    <dbReference type="NCBI Taxonomy" id="38727"/>
    <lineage>
        <taxon>Eukaryota</taxon>
        <taxon>Viridiplantae</taxon>
        <taxon>Streptophyta</taxon>
        <taxon>Embryophyta</taxon>
        <taxon>Tracheophyta</taxon>
        <taxon>Spermatophyta</taxon>
        <taxon>Magnoliopsida</taxon>
        <taxon>Liliopsida</taxon>
        <taxon>Poales</taxon>
        <taxon>Poaceae</taxon>
        <taxon>PACMAD clade</taxon>
        <taxon>Panicoideae</taxon>
        <taxon>Panicodae</taxon>
        <taxon>Paniceae</taxon>
        <taxon>Panicinae</taxon>
        <taxon>Panicum</taxon>
        <taxon>Panicum sect. Hiantes</taxon>
    </lineage>
</organism>
<accession>A0A8T0MP69</accession>
<feature type="region of interest" description="Disordered" evidence="1">
    <location>
        <begin position="48"/>
        <end position="69"/>
    </location>
</feature>
<keyword evidence="3" id="KW-1185">Reference proteome</keyword>
<name>A0A8T0MP69_PANVG</name>
<evidence type="ECO:0000313" key="3">
    <source>
        <dbReference type="Proteomes" id="UP000823388"/>
    </source>
</evidence>
<sequence length="77" mass="8186">MLHEDAEEESATGLFGSRPYSSLVRIYSQVPISFVLPSSLPIRRIIRPAATDGPSPLPPRPPSAAGSNCGTFFAIST</sequence>
<dbReference type="EMBL" id="CM029054">
    <property type="protein sequence ID" value="KAG2538488.1"/>
    <property type="molecule type" value="Genomic_DNA"/>
</dbReference>
<reference evidence="2" key="1">
    <citation type="submission" date="2020-05" db="EMBL/GenBank/DDBJ databases">
        <title>WGS assembly of Panicum virgatum.</title>
        <authorList>
            <person name="Lovell J.T."/>
            <person name="Jenkins J."/>
            <person name="Shu S."/>
            <person name="Juenger T.E."/>
            <person name="Schmutz J."/>
        </authorList>
    </citation>
    <scope>NUCLEOTIDE SEQUENCE</scope>
    <source>
        <strain evidence="2">AP13</strain>
    </source>
</reference>
<dbReference type="AlphaFoldDB" id="A0A8T0MP69"/>
<evidence type="ECO:0000313" key="2">
    <source>
        <dbReference type="EMBL" id="KAG2538488.1"/>
    </source>
</evidence>